<dbReference type="Gene3D" id="3.30.420.40">
    <property type="match status" value="2"/>
</dbReference>
<feature type="active site" description="Proton donor/acceptor" evidence="6">
    <location>
        <position position="150"/>
    </location>
</feature>
<evidence type="ECO:0000256" key="3">
    <source>
        <dbReference type="ARBA" id="ARBA00022741"/>
    </source>
</evidence>
<feature type="site" description="Transition state stabilizer" evidence="6">
    <location>
        <position position="243"/>
    </location>
</feature>
<dbReference type="HAMAP" id="MF_00020">
    <property type="entry name" value="Acetate_kinase"/>
    <property type="match status" value="1"/>
</dbReference>
<feature type="site" description="Transition state stabilizer" evidence="6">
    <location>
        <position position="182"/>
    </location>
</feature>
<comment type="pathway">
    <text evidence="6">Metabolic intermediate biosynthesis; acetyl-CoA biosynthesis; acetyl-CoA from acetate: step 1/2.</text>
</comment>
<dbReference type="NCBIfam" id="TIGR00016">
    <property type="entry name" value="ackA"/>
    <property type="match status" value="1"/>
</dbReference>
<feature type="binding site" evidence="6">
    <location>
        <position position="387"/>
    </location>
    <ligand>
        <name>Mg(2+)</name>
        <dbReference type="ChEBI" id="CHEBI:18420"/>
    </ligand>
</feature>
<keyword evidence="6" id="KW-0460">Magnesium</keyword>
<dbReference type="PANTHER" id="PTHR21060:SF15">
    <property type="entry name" value="ACETATE KINASE-RELATED"/>
    <property type="match status" value="1"/>
</dbReference>
<dbReference type="InterPro" id="IPR004372">
    <property type="entry name" value="Ac/propionate_kinase"/>
</dbReference>
<feature type="binding site" evidence="6">
    <location>
        <begin position="332"/>
        <end position="336"/>
    </location>
    <ligand>
        <name>ATP</name>
        <dbReference type="ChEBI" id="CHEBI:30616"/>
    </ligand>
</feature>
<proteinExistence type="inferred from homology"/>
<keyword evidence="4 6" id="KW-0418">Kinase</keyword>
<evidence type="ECO:0000313" key="9">
    <source>
        <dbReference type="Proteomes" id="UP000483379"/>
    </source>
</evidence>
<comment type="cofactor">
    <cofactor evidence="6">
        <name>Mg(2+)</name>
        <dbReference type="ChEBI" id="CHEBI:18420"/>
    </cofactor>
    <cofactor evidence="6">
        <name>Mn(2+)</name>
        <dbReference type="ChEBI" id="CHEBI:29035"/>
    </cofactor>
    <text evidence="6">Mg(2+). Can also accept Mn(2+).</text>
</comment>
<comment type="similarity">
    <text evidence="1 6 7">Belongs to the acetokinase family.</text>
</comment>
<dbReference type="GO" id="GO:0005737">
    <property type="term" value="C:cytoplasm"/>
    <property type="evidence" value="ECO:0007669"/>
    <property type="project" value="UniProtKB-SubCell"/>
</dbReference>
<comment type="function">
    <text evidence="6">Catalyzes the formation of acetyl phosphate from acetate and ATP. Can also catalyze the reverse reaction.</text>
</comment>
<dbReference type="InterPro" id="IPR000890">
    <property type="entry name" value="Aliphatic_acid_kin_short-chain"/>
</dbReference>
<dbReference type="PIRSF" id="PIRSF000722">
    <property type="entry name" value="Acetate_prop_kin"/>
    <property type="match status" value="1"/>
</dbReference>
<keyword evidence="3 6" id="KW-0547">Nucleotide-binding</keyword>
<evidence type="ECO:0000256" key="7">
    <source>
        <dbReference type="RuleBase" id="RU003835"/>
    </source>
</evidence>
<evidence type="ECO:0000256" key="6">
    <source>
        <dbReference type="HAMAP-Rule" id="MF_00020"/>
    </source>
</evidence>
<reference evidence="8 9" key="1">
    <citation type="submission" date="2020-02" db="EMBL/GenBank/DDBJ databases">
        <title>Genome sequences of Thiorhodococcus mannitoliphagus and Thiorhodococcus minor, purple sulfur photosynthetic bacteria in the gammaproteobacterial family, Chromatiaceae.</title>
        <authorList>
            <person name="Aviles F.A."/>
            <person name="Meyer T.E."/>
            <person name="Kyndt J.A."/>
        </authorList>
    </citation>
    <scope>NUCLEOTIDE SEQUENCE [LARGE SCALE GENOMIC DNA]</scope>
    <source>
        <strain evidence="8 9">DSM 11518</strain>
    </source>
</reference>
<comment type="caution">
    <text evidence="8">The sequence shown here is derived from an EMBL/GenBank/DDBJ whole genome shotgun (WGS) entry which is preliminary data.</text>
</comment>
<dbReference type="EC" id="2.7.2.1" evidence="6"/>
<evidence type="ECO:0000313" key="8">
    <source>
        <dbReference type="EMBL" id="NEV61938.1"/>
    </source>
</evidence>
<gene>
    <name evidence="6" type="primary">ackA</name>
    <name evidence="8" type="ORF">G3446_08555</name>
</gene>
<dbReference type="SUPFAM" id="SSF53067">
    <property type="entry name" value="Actin-like ATPase domain"/>
    <property type="match status" value="2"/>
</dbReference>
<evidence type="ECO:0000256" key="2">
    <source>
        <dbReference type="ARBA" id="ARBA00022679"/>
    </source>
</evidence>
<feature type="binding site" evidence="6">
    <location>
        <position position="93"/>
    </location>
    <ligand>
        <name>substrate</name>
    </ligand>
</feature>
<evidence type="ECO:0000256" key="5">
    <source>
        <dbReference type="ARBA" id="ARBA00022840"/>
    </source>
</evidence>
<comment type="subcellular location">
    <subcellularLocation>
        <location evidence="6">Cytoplasm</location>
    </subcellularLocation>
</comment>
<feature type="binding site" evidence="6">
    <location>
        <begin position="210"/>
        <end position="214"/>
    </location>
    <ligand>
        <name>ATP</name>
        <dbReference type="ChEBI" id="CHEBI:30616"/>
    </ligand>
</feature>
<dbReference type="EMBL" id="JAAIJQ010000019">
    <property type="protein sequence ID" value="NEV61938.1"/>
    <property type="molecule type" value="Genomic_DNA"/>
</dbReference>
<dbReference type="InterPro" id="IPR043129">
    <property type="entry name" value="ATPase_NBD"/>
</dbReference>
<keyword evidence="6" id="KW-0963">Cytoplasm</keyword>
<dbReference type="Pfam" id="PF00871">
    <property type="entry name" value="Acetate_kinase"/>
    <property type="match status" value="1"/>
</dbReference>
<dbReference type="InterPro" id="IPR023865">
    <property type="entry name" value="Aliphatic_acid_kinase_CS"/>
</dbReference>
<evidence type="ECO:0000256" key="4">
    <source>
        <dbReference type="ARBA" id="ARBA00022777"/>
    </source>
</evidence>
<accession>A0A6M0JWP9</accession>
<comment type="catalytic activity">
    <reaction evidence="6">
        <text>acetate + ATP = acetyl phosphate + ADP</text>
        <dbReference type="Rhea" id="RHEA:11352"/>
        <dbReference type="ChEBI" id="CHEBI:22191"/>
        <dbReference type="ChEBI" id="CHEBI:30089"/>
        <dbReference type="ChEBI" id="CHEBI:30616"/>
        <dbReference type="ChEBI" id="CHEBI:456216"/>
        <dbReference type="EC" id="2.7.2.1"/>
    </reaction>
</comment>
<dbReference type="GO" id="GO:0008776">
    <property type="term" value="F:acetate kinase activity"/>
    <property type="evidence" value="ECO:0007669"/>
    <property type="project" value="UniProtKB-UniRule"/>
</dbReference>
<dbReference type="UniPathway" id="UPA00340">
    <property type="reaction ID" value="UER00458"/>
</dbReference>
<dbReference type="GO" id="GO:0006083">
    <property type="term" value="P:acetate metabolic process"/>
    <property type="evidence" value="ECO:0007669"/>
    <property type="project" value="TreeGrafter"/>
</dbReference>
<name>A0A6M0JWP9_9GAMM</name>
<evidence type="ECO:0000256" key="1">
    <source>
        <dbReference type="ARBA" id="ARBA00008748"/>
    </source>
</evidence>
<sequence>MKVLVLNSGSSSIKYQLFRSEDWESIANGMVARIGEPEGEVKHNWLTPDGSQDATQETRAIPTHAQGIDNIVACLRDSGALADVSELAAIGHRVVHGGPHFNKPVIVDDAVVEAIRDVVPLAPLHNPGHLAGIEVARQLFPKVPSVAVFDTAFHQTMAPTAYRYAIPEHLYTEHRIRRYGFHGTSHFYVAKRAATVLGKPLSQCNMITLHLGNGASAAAIRAGACVDTSMGLTPLEGLVMGTRSGDIDPAVLIFLWKNLGLDADQVDRLLNRESGLLGICGVNDMREIDRLAAEGNEPAELAIGVTVHRLKKYIGAYYAELGRVDALVFTGGIGENSAKIRARACGGLQRLGILIDDAANEATDARGERCVSADAGEVKVLVIPTNEELEIAQQAMTAVGLQ</sequence>
<keyword evidence="5 6" id="KW-0067">ATP-binding</keyword>
<dbReference type="PRINTS" id="PR00471">
    <property type="entry name" value="ACETATEKNASE"/>
</dbReference>
<dbReference type="PROSITE" id="PS01075">
    <property type="entry name" value="ACETATE_KINASE_1"/>
    <property type="match status" value="1"/>
</dbReference>
<dbReference type="PROSITE" id="PS01076">
    <property type="entry name" value="ACETATE_KINASE_2"/>
    <property type="match status" value="1"/>
</dbReference>
<keyword evidence="6" id="KW-0479">Metal-binding</keyword>
<dbReference type="GO" id="GO:0005524">
    <property type="term" value="F:ATP binding"/>
    <property type="evidence" value="ECO:0007669"/>
    <property type="project" value="UniProtKB-KW"/>
</dbReference>
<feature type="binding site" evidence="6">
    <location>
        <position position="14"/>
    </location>
    <ligand>
        <name>ATP</name>
        <dbReference type="ChEBI" id="CHEBI:30616"/>
    </ligand>
</feature>
<feature type="binding site" evidence="6">
    <location>
        <position position="7"/>
    </location>
    <ligand>
        <name>Mg(2+)</name>
        <dbReference type="ChEBI" id="CHEBI:18420"/>
    </ligand>
</feature>
<dbReference type="GO" id="GO:0000287">
    <property type="term" value="F:magnesium ion binding"/>
    <property type="evidence" value="ECO:0007669"/>
    <property type="project" value="UniProtKB-UniRule"/>
</dbReference>
<organism evidence="8 9">
    <name type="scientific">Thiorhodococcus minor</name>
    <dbReference type="NCBI Taxonomy" id="57489"/>
    <lineage>
        <taxon>Bacteria</taxon>
        <taxon>Pseudomonadati</taxon>
        <taxon>Pseudomonadota</taxon>
        <taxon>Gammaproteobacteria</taxon>
        <taxon>Chromatiales</taxon>
        <taxon>Chromatiaceae</taxon>
        <taxon>Thiorhodococcus</taxon>
    </lineage>
</organism>
<dbReference type="GO" id="GO:0006085">
    <property type="term" value="P:acetyl-CoA biosynthetic process"/>
    <property type="evidence" value="ECO:0007669"/>
    <property type="project" value="UniProtKB-UniRule"/>
</dbReference>
<protein>
    <recommendedName>
        <fullName evidence="6">Acetate kinase</fullName>
        <ecNumber evidence="6">2.7.2.1</ecNumber>
    </recommendedName>
    <alternativeName>
        <fullName evidence="6">Acetokinase</fullName>
    </alternativeName>
</protein>
<dbReference type="AlphaFoldDB" id="A0A6M0JWP9"/>
<comment type="subunit">
    <text evidence="6">Homodimer.</text>
</comment>
<keyword evidence="9" id="KW-1185">Reference proteome</keyword>
<keyword evidence="2 6" id="KW-0808">Transferase</keyword>
<feature type="binding site" evidence="6">
    <location>
        <begin position="284"/>
        <end position="286"/>
    </location>
    <ligand>
        <name>ATP</name>
        <dbReference type="ChEBI" id="CHEBI:30616"/>
    </ligand>
</feature>
<dbReference type="CDD" id="cd24010">
    <property type="entry name" value="ASKHA_NBD_AcK_PK"/>
    <property type="match status" value="1"/>
</dbReference>
<dbReference type="PANTHER" id="PTHR21060">
    <property type="entry name" value="ACETATE KINASE"/>
    <property type="match status" value="1"/>
</dbReference>
<dbReference type="Proteomes" id="UP000483379">
    <property type="component" value="Unassembled WGS sequence"/>
</dbReference>
<dbReference type="RefSeq" id="WP_164452414.1">
    <property type="nucleotide sequence ID" value="NZ_JAAIJQ010000019.1"/>
</dbReference>